<protein>
    <submittedName>
        <fullName evidence="1">Uncharacterized protein</fullName>
    </submittedName>
</protein>
<dbReference type="AlphaFoldDB" id="A0AAX3M1R0"/>
<sequence>MLDDHVDFRSGKIVFNDFDLNSDVPLNEQIWSLKEDILQVEYSNEYILDVGWVHDFDAEKGYFKLVIIQQEDWLNPIFVWETKSVRQLYNYMNEAVSKLEILVK</sequence>
<name>A0AAX3M1R0_9BACL</name>
<organism evidence="1 2">
    <name type="scientific">Paenibacillus kyungheensis</name>
    <dbReference type="NCBI Taxonomy" id="1452732"/>
    <lineage>
        <taxon>Bacteria</taxon>
        <taxon>Bacillati</taxon>
        <taxon>Bacillota</taxon>
        <taxon>Bacilli</taxon>
        <taxon>Bacillales</taxon>
        <taxon>Paenibacillaceae</taxon>
        <taxon>Paenibacillus</taxon>
    </lineage>
</organism>
<evidence type="ECO:0000313" key="1">
    <source>
        <dbReference type="EMBL" id="WCT56199.1"/>
    </source>
</evidence>
<proteinExistence type="predicted"/>
<reference evidence="1 2" key="1">
    <citation type="submission" date="2023-02" db="EMBL/GenBank/DDBJ databases">
        <title>Genome sequence of Paenibacillus kyungheensis KACC 18744.</title>
        <authorList>
            <person name="Kim S."/>
            <person name="Heo J."/>
            <person name="Kwon S.-W."/>
        </authorList>
    </citation>
    <scope>NUCLEOTIDE SEQUENCE [LARGE SCALE GENOMIC DNA]</scope>
    <source>
        <strain evidence="1 2">KACC 18744</strain>
    </source>
</reference>
<accession>A0AAX3M1R0</accession>
<dbReference type="RefSeq" id="WP_273614504.1">
    <property type="nucleotide sequence ID" value="NZ_CP117416.1"/>
</dbReference>
<dbReference type="KEGG" id="pka:PQ456_01335"/>
<dbReference type="EMBL" id="CP117416">
    <property type="protein sequence ID" value="WCT56199.1"/>
    <property type="molecule type" value="Genomic_DNA"/>
</dbReference>
<evidence type="ECO:0000313" key="2">
    <source>
        <dbReference type="Proteomes" id="UP001220509"/>
    </source>
</evidence>
<dbReference type="Proteomes" id="UP001220509">
    <property type="component" value="Chromosome"/>
</dbReference>
<gene>
    <name evidence="1" type="ORF">PQ456_01335</name>
</gene>
<keyword evidence="2" id="KW-1185">Reference proteome</keyword>